<dbReference type="SUPFAM" id="SSF53697">
    <property type="entry name" value="SIS domain"/>
    <property type="match status" value="1"/>
</dbReference>
<keyword evidence="3 7" id="KW-0129">CBS domain</keyword>
<evidence type="ECO:0000256" key="7">
    <source>
        <dbReference type="PROSITE-ProRule" id="PRU00703"/>
    </source>
</evidence>
<dbReference type="Proteomes" id="UP000736328">
    <property type="component" value="Unassembled WGS sequence"/>
</dbReference>
<dbReference type="NCBIfam" id="TIGR00393">
    <property type="entry name" value="kpsF"/>
    <property type="match status" value="1"/>
</dbReference>
<dbReference type="InterPro" id="IPR004800">
    <property type="entry name" value="KdsD/KpsF-type"/>
</dbReference>
<evidence type="ECO:0000313" key="11">
    <source>
        <dbReference type="Proteomes" id="UP000736328"/>
    </source>
</evidence>
<dbReference type="SMART" id="SM00116">
    <property type="entry name" value="CBS"/>
    <property type="match status" value="2"/>
</dbReference>
<dbReference type="PROSITE" id="PS51371">
    <property type="entry name" value="CBS"/>
    <property type="match status" value="2"/>
</dbReference>
<keyword evidence="5" id="KW-0862">Zinc</keyword>
<accession>A0A933IDL7</accession>
<evidence type="ECO:0000256" key="6">
    <source>
        <dbReference type="PIRSR" id="PIRSR004692-3"/>
    </source>
</evidence>
<feature type="site" description="Catalytically relevant" evidence="6">
    <location>
        <position position="146"/>
    </location>
</feature>
<keyword evidence="10" id="KW-0413">Isomerase</keyword>
<dbReference type="FunFam" id="3.40.50.10490:FF:000011">
    <property type="entry name" value="Arabinose 5-phosphate isomerase"/>
    <property type="match status" value="1"/>
</dbReference>
<dbReference type="PROSITE" id="PS51464">
    <property type="entry name" value="SIS"/>
    <property type="match status" value="1"/>
</dbReference>
<dbReference type="AlphaFoldDB" id="A0A933IDL7"/>
<sequence length="322" mass="33815">MGAKKLIALGKKAVKAEALALSEMAGRMGPEFPQAVELLLAAKGKVIITGVGKSGLIGQKIAATLTSTGTPAFFLHPTDALHGDLGLVSKGDVAVIISKSGGTDELCELLTVLKRVGVKIIALLGKTDSALAAQSDVVLDVSVKEEACPHDLVPTSSTTAALAMGDALAVALLDQRNFTPEDFACFHPGGGLGKKLLLRVSDLMQSGKDIPIVKQSASMKDVILEMTAKRGVTSVVDEKGSIIGILTDGDLKRLLTKSHDIFALKVDEVMNKNPKTVDQGQLAVKAAKMMEDFRVTSLLVADKENRPVGIIHLHDIMRAGVL</sequence>
<dbReference type="GO" id="GO:1901135">
    <property type="term" value="P:carbohydrate derivative metabolic process"/>
    <property type="evidence" value="ECO:0007669"/>
    <property type="project" value="InterPro"/>
</dbReference>
<dbReference type="GO" id="GO:0019146">
    <property type="term" value="F:arabinose-5-phosphate isomerase activity"/>
    <property type="evidence" value="ECO:0007669"/>
    <property type="project" value="UniProtKB-ARBA"/>
</dbReference>
<reference evidence="10" key="1">
    <citation type="submission" date="2020-07" db="EMBL/GenBank/DDBJ databases">
        <title>Huge and variable diversity of episymbiotic CPR bacteria and DPANN archaea in groundwater ecosystems.</title>
        <authorList>
            <person name="He C.Y."/>
            <person name="Keren R."/>
            <person name="Whittaker M."/>
            <person name="Farag I.F."/>
            <person name="Doudna J."/>
            <person name="Cate J.H.D."/>
            <person name="Banfield J.F."/>
        </authorList>
    </citation>
    <scope>NUCLEOTIDE SEQUENCE</scope>
    <source>
        <strain evidence="10">NC_groundwater_1520_Pr4_B-0.1um_53_5</strain>
    </source>
</reference>
<evidence type="ECO:0000256" key="2">
    <source>
        <dbReference type="ARBA" id="ARBA00022737"/>
    </source>
</evidence>
<dbReference type="EMBL" id="JACQXR010000123">
    <property type="protein sequence ID" value="MBI4727419.1"/>
    <property type="molecule type" value="Genomic_DNA"/>
</dbReference>
<keyword evidence="2" id="KW-0677">Repeat</keyword>
<dbReference type="InterPro" id="IPR046348">
    <property type="entry name" value="SIS_dom_sf"/>
</dbReference>
<dbReference type="GO" id="GO:0005975">
    <property type="term" value="P:carbohydrate metabolic process"/>
    <property type="evidence" value="ECO:0007669"/>
    <property type="project" value="InterPro"/>
</dbReference>
<dbReference type="InterPro" id="IPR000644">
    <property type="entry name" value="CBS_dom"/>
</dbReference>
<feature type="domain" description="CBS" evidence="8">
    <location>
        <begin position="204"/>
        <end position="261"/>
    </location>
</feature>
<keyword evidence="5" id="KW-0479">Metal-binding</keyword>
<name>A0A933IDL7_UNCT6</name>
<dbReference type="Gene3D" id="3.40.50.10490">
    <property type="entry name" value="Glucose-6-phosphate isomerase like protein, domain 1"/>
    <property type="match status" value="1"/>
</dbReference>
<dbReference type="PIRSF" id="PIRSF004692">
    <property type="entry name" value="KdsD_KpsF"/>
    <property type="match status" value="1"/>
</dbReference>
<dbReference type="InterPro" id="IPR035474">
    <property type="entry name" value="SIS_Kpsf"/>
</dbReference>
<feature type="site" description="Catalytically relevant" evidence="6">
    <location>
        <position position="187"/>
    </location>
</feature>
<feature type="domain" description="CBS" evidence="8">
    <location>
        <begin position="270"/>
        <end position="322"/>
    </location>
</feature>
<dbReference type="InterPro" id="IPR001347">
    <property type="entry name" value="SIS_dom"/>
</dbReference>
<dbReference type="CDD" id="cd05014">
    <property type="entry name" value="SIS_Kpsf"/>
    <property type="match status" value="1"/>
</dbReference>
<evidence type="ECO:0000256" key="5">
    <source>
        <dbReference type="PIRSR" id="PIRSR004692-2"/>
    </source>
</evidence>
<evidence type="ECO:0000256" key="1">
    <source>
        <dbReference type="ARBA" id="ARBA00008165"/>
    </source>
</evidence>
<evidence type="ECO:0000256" key="4">
    <source>
        <dbReference type="PIRNR" id="PIRNR004692"/>
    </source>
</evidence>
<dbReference type="InterPro" id="IPR046342">
    <property type="entry name" value="CBS_dom_sf"/>
</dbReference>
<dbReference type="Pfam" id="PF00571">
    <property type="entry name" value="CBS"/>
    <property type="match status" value="2"/>
</dbReference>
<protein>
    <submittedName>
        <fullName evidence="10">KpsF/GutQ family sugar-phosphate isomerase</fullName>
    </submittedName>
</protein>
<dbReference type="PANTHER" id="PTHR42745">
    <property type="match status" value="1"/>
</dbReference>
<proteinExistence type="inferred from homology"/>
<evidence type="ECO:0000259" key="9">
    <source>
        <dbReference type="PROSITE" id="PS51464"/>
    </source>
</evidence>
<dbReference type="GO" id="GO:0097367">
    <property type="term" value="F:carbohydrate derivative binding"/>
    <property type="evidence" value="ECO:0007669"/>
    <property type="project" value="InterPro"/>
</dbReference>
<dbReference type="InterPro" id="IPR050986">
    <property type="entry name" value="GutQ/KpsF_isomerases"/>
</dbReference>
<evidence type="ECO:0000259" key="8">
    <source>
        <dbReference type="PROSITE" id="PS51371"/>
    </source>
</evidence>
<organism evidence="10 11">
    <name type="scientific">candidate division TA06 bacterium</name>
    <dbReference type="NCBI Taxonomy" id="2250710"/>
    <lineage>
        <taxon>Bacteria</taxon>
        <taxon>Bacteria division TA06</taxon>
    </lineage>
</organism>
<dbReference type="Pfam" id="PF01380">
    <property type="entry name" value="SIS"/>
    <property type="match status" value="1"/>
</dbReference>
<comment type="similarity">
    <text evidence="1 4">Belongs to the SIS family. GutQ/KpsF subfamily.</text>
</comment>
<dbReference type="PANTHER" id="PTHR42745:SF1">
    <property type="entry name" value="ARABINOSE 5-PHOSPHATE ISOMERASE KDSD"/>
    <property type="match status" value="1"/>
</dbReference>
<feature type="binding site" evidence="5">
    <location>
        <position position="76"/>
    </location>
    <ligand>
        <name>Zn(2+)</name>
        <dbReference type="ChEBI" id="CHEBI:29105"/>
    </ligand>
</feature>
<dbReference type="Gene3D" id="3.10.580.10">
    <property type="entry name" value="CBS-domain"/>
    <property type="match status" value="1"/>
</dbReference>
<feature type="site" description="Catalytically relevant" evidence="6">
    <location>
        <position position="53"/>
    </location>
</feature>
<feature type="site" description="Catalytically relevant" evidence="6">
    <location>
        <position position="105"/>
    </location>
</feature>
<comment type="caution">
    <text evidence="10">The sequence shown here is derived from an EMBL/GenBank/DDBJ whole genome shotgun (WGS) entry which is preliminary data.</text>
</comment>
<feature type="domain" description="SIS" evidence="9">
    <location>
        <begin position="35"/>
        <end position="178"/>
    </location>
</feature>
<gene>
    <name evidence="10" type="ORF">HY768_09430</name>
</gene>
<evidence type="ECO:0000256" key="3">
    <source>
        <dbReference type="ARBA" id="ARBA00023122"/>
    </source>
</evidence>
<evidence type="ECO:0000313" key="10">
    <source>
        <dbReference type="EMBL" id="MBI4727419.1"/>
    </source>
</evidence>
<dbReference type="CDD" id="cd04604">
    <property type="entry name" value="CBS_pair_SIS_assoc"/>
    <property type="match status" value="1"/>
</dbReference>
<dbReference type="GO" id="GO:0046872">
    <property type="term" value="F:metal ion binding"/>
    <property type="evidence" value="ECO:0007669"/>
    <property type="project" value="UniProtKB-KW"/>
</dbReference>